<evidence type="ECO:0000313" key="1">
    <source>
        <dbReference type="EMBL" id="KIK61236.1"/>
    </source>
</evidence>
<sequence length="272" mass="30166">MPSANAEPTVDLSTLIGQKVSVNARLKPIIEAIENKYPIGKCAQHPTLHCLVYEPKQWHFNLDRNQICVFAMVVYKKEVNADLTEIPLTSVHFHQNQTIGYQSNCGHGPASKIISTATMPHGYGYHPSYLPPPITPYSALPAYSFPMPAPLYSTPYPGSSYPSPYGFPLPPAPTPGPHSSVFISTSSSGYPVASLGHQGDSWSSPPPEACDLRVWCKNVGLDETIYAALDQMQFQVGDKVTGIPSEVWKNAGLMWFQWQRFQKIYSHYKHCK</sequence>
<dbReference type="AlphaFoldDB" id="A0A0D0BZC3"/>
<gene>
    <name evidence="1" type="ORF">GYMLUDRAFT_59156</name>
</gene>
<dbReference type="HOGENOM" id="CLU_1023283_0_0_1"/>
<organism evidence="1 2">
    <name type="scientific">Collybiopsis luxurians FD-317 M1</name>
    <dbReference type="NCBI Taxonomy" id="944289"/>
    <lineage>
        <taxon>Eukaryota</taxon>
        <taxon>Fungi</taxon>
        <taxon>Dikarya</taxon>
        <taxon>Basidiomycota</taxon>
        <taxon>Agaricomycotina</taxon>
        <taxon>Agaricomycetes</taxon>
        <taxon>Agaricomycetidae</taxon>
        <taxon>Agaricales</taxon>
        <taxon>Marasmiineae</taxon>
        <taxon>Omphalotaceae</taxon>
        <taxon>Collybiopsis</taxon>
        <taxon>Collybiopsis luxurians</taxon>
    </lineage>
</organism>
<dbReference type="Proteomes" id="UP000053593">
    <property type="component" value="Unassembled WGS sequence"/>
</dbReference>
<keyword evidence="2" id="KW-1185">Reference proteome</keyword>
<name>A0A0D0BZC3_9AGAR</name>
<evidence type="ECO:0000313" key="2">
    <source>
        <dbReference type="Proteomes" id="UP000053593"/>
    </source>
</evidence>
<proteinExistence type="predicted"/>
<protein>
    <submittedName>
        <fullName evidence="1">Uncharacterized protein</fullName>
    </submittedName>
</protein>
<reference evidence="1 2" key="1">
    <citation type="submission" date="2014-04" db="EMBL/GenBank/DDBJ databases">
        <title>Evolutionary Origins and Diversification of the Mycorrhizal Mutualists.</title>
        <authorList>
            <consortium name="DOE Joint Genome Institute"/>
            <consortium name="Mycorrhizal Genomics Consortium"/>
            <person name="Kohler A."/>
            <person name="Kuo A."/>
            <person name="Nagy L.G."/>
            <person name="Floudas D."/>
            <person name="Copeland A."/>
            <person name="Barry K.W."/>
            <person name="Cichocki N."/>
            <person name="Veneault-Fourrey C."/>
            <person name="LaButti K."/>
            <person name="Lindquist E.A."/>
            <person name="Lipzen A."/>
            <person name="Lundell T."/>
            <person name="Morin E."/>
            <person name="Murat C."/>
            <person name="Riley R."/>
            <person name="Ohm R."/>
            <person name="Sun H."/>
            <person name="Tunlid A."/>
            <person name="Henrissat B."/>
            <person name="Grigoriev I.V."/>
            <person name="Hibbett D.S."/>
            <person name="Martin F."/>
        </authorList>
    </citation>
    <scope>NUCLEOTIDE SEQUENCE [LARGE SCALE GENOMIC DNA]</scope>
    <source>
        <strain evidence="1 2">FD-317 M1</strain>
    </source>
</reference>
<accession>A0A0D0BZC3</accession>
<dbReference type="OrthoDB" id="3065433at2759"/>
<dbReference type="EMBL" id="KN834772">
    <property type="protein sequence ID" value="KIK61236.1"/>
    <property type="molecule type" value="Genomic_DNA"/>
</dbReference>